<organism evidence="1 2">
    <name type="scientific">Parathielavia appendiculata</name>
    <dbReference type="NCBI Taxonomy" id="2587402"/>
    <lineage>
        <taxon>Eukaryota</taxon>
        <taxon>Fungi</taxon>
        <taxon>Dikarya</taxon>
        <taxon>Ascomycota</taxon>
        <taxon>Pezizomycotina</taxon>
        <taxon>Sordariomycetes</taxon>
        <taxon>Sordariomycetidae</taxon>
        <taxon>Sordariales</taxon>
        <taxon>Chaetomiaceae</taxon>
        <taxon>Parathielavia</taxon>
    </lineage>
</organism>
<reference evidence="1" key="2">
    <citation type="submission" date="2023-05" db="EMBL/GenBank/DDBJ databases">
        <authorList>
            <consortium name="Lawrence Berkeley National Laboratory"/>
            <person name="Steindorff A."/>
            <person name="Hensen N."/>
            <person name="Bonometti L."/>
            <person name="Westerberg I."/>
            <person name="Brannstrom I.O."/>
            <person name="Guillou S."/>
            <person name="Cros-Aarteil S."/>
            <person name="Calhoun S."/>
            <person name="Haridas S."/>
            <person name="Kuo A."/>
            <person name="Mondo S."/>
            <person name="Pangilinan J."/>
            <person name="Riley R."/>
            <person name="Labutti K."/>
            <person name="Andreopoulos B."/>
            <person name="Lipzen A."/>
            <person name="Chen C."/>
            <person name="Yanf M."/>
            <person name="Daum C."/>
            <person name="Ng V."/>
            <person name="Clum A."/>
            <person name="Ohm R."/>
            <person name="Martin F."/>
            <person name="Silar P."/>
            <person name="Natvig D."/>
            <person name="Lalanne C."/>
            <person name="Gautier V."/>
            <person name="Ament-Velasquez S.L."/>
            <person name="Kruys A."/>
            <person name="Hutchinson M.I."/>
            <person name="Powell A.J."/>
            <person name="Barry K."/>
            <person name="Miller A.N."/>
            <person name="Grigoriev I.V."/>
            <person name="Debuchy R."/>
            <person name="Gladieux P."/>
            <person name="Thoren M.H."/>
            <person name="Johannesson H."/>
        </authorList>
    </citation>
    <scope>NUCLEOTIDE SEQUENCE</scope>
    <source>
        <strain evidence="1">CBS 731.68</strain>
    </source>
</reference>
<gene>
    <name evidence="1" type="ORF">N657DRAFT_446020</name>
</gene>
<dbReference type="Proteomes" id="UP001302602">
    <property type="component" value="Unassembled WGS sequence"/>
</dbReference>
<name>A0AAN6Z3T7_9PEZI</name>
<dbReference type="AlphaFoldDB" id="A0AAN6Z3T7"/>
<evidence type="ECO:0000313" key="2">
    <source>
        <dbReference type="Proteomes" id="UP001302602"/>
    </source>
</evidence>
<accession>A0AAN6Z3T7</accession>
<evidence type="ECO:0000313" key="1">
    <source>
        <dbReference type="EMBL" id="KAK4123054.1"/>
    </source>
</evidence>
<comment type="caution">
    <text evidence="1">The sequence shown here is derived from an EMBL/GenBank/DDBJ whole genome shotgun (WGS) entry which is preliminary data.</text>
</comment>
<keyword evidence="2" id="KW-1185">Reference proteome</keyword>
<dbReference type="EMBL" id="MU853229">
    <property type="protein sequence ID" value="KAK4123054.1"/>
    <property type="molecule type" value="Genomic_DNA"/>
</dbReference>
<proteinExistence type="predicted"/>
<dbReference type="RefSeq" id="XP_062646825.1">
    <property type="nucleotide sequence ID" value="XM_062787412.1"/>
</dbReference>
<reference evidence="1" key="1">
    <citation type="journal article" date="2023" name="Mol. Phylogenet. Evol.">
        <title>Genome-scale phylogeny and comparative genomics of the fungal order Sordariales.</title>
        <authorList>
            <person name="Hensen N."/>
            <person name="Bonometti L."/>
            <person name="Westerberg I."/>
            <person name="Brannstrom I.O."/>
            <person name="Guillou S."/>
            <person name="Cros-Aarteil S."/>
            <person name="Calhoun S."/>
            <person name="Haridas S."/>
            <person name="Kuo A."/>
            <person name="Mondo S."/>
            <person name="Pangilinan J."/>
            <person name="Riley R."/>
            <person name="LaButti K."/>
            <person name="Andreopoulos B."/>
            <person name="Lipzen A."/>
            <person name="Chen C."/>
            <person name="Yan M."/>
            <person name="Daum C."/>
            <person name="Ng V."/>
            <person name="Clum A."/>
            <person name="Steindorff A."/>
            <person name="Ohm R.A."/>
            <person name="Martin F."/>
            <person name="Silar P."/>
            <person name="Natvig D.O."/>
            <person name="Lalanne C."/>
            <person name="Gautier V."/>
            <person name="Ament-Velasquez S.L."/>
            <person name="Kruys A."/>
            <person name="Hutchinson M.I."/>
            <person name="Powell A.J."/>
            <person name="Barry K."/>
            <person name="Miller A.N."/>
            <person name="Grigoriev I.V."/>
            <person name="Debuchy R."/>
            <person name="Gladieux P."/>
            <person name="Hiltunen Thoren M."/>
            <person name="Johannesson H."/>
        </authorList>
    </citation>
    <scope>NUCLEOTIDE SEQUENCE</scope>
    <source>
        <strain evidence="1">CBS 731.68</strain>
    </source>
</reference>
<dbReference type="GeneID" id="87824182"/>
<protein>
    <submittedName>
        <fullName evidence="1">Uncharacterized protein</fullName>
    </submittedName>
</protein>
<sequence>MFLPNPLTSSESYRAVTAICPGGTVSWHQSQIWGCLGIGQQRQPARNLIGAQRYLTISHVGGATTSNMALATQQRWTVCDRDRSRLATSTHWMAVFALIFGPLFSSDDRHSRALVIAQLIPCFSTPRRQGEVTELPLHARLHRATTPSAHLTLLPAPRMLARGGPQVHCLLALRSNKPVAAVHLFVVCSVCCPARLLPLTTSTLPRSPSGGIYCSPSWNLPQGFPSLTSLYAHPS</sequence>